<evidence type="ECO:0000256" key="7">
    <source>
        <dbReference type="ARBA" id="ARBA00023180"/>
    </source>
</evidence>
<dbReference type="PANTHER" id="PTHR47941">
    <property type="entry name" value="PENTATRICOPEPTIDE REPEAT-CONTAINING PROTEIN 3, MITOCHONDRIAL"/>
    <property type="match status" value="1"/>
</dbReference>
<evidence type="ECO:0000256" key="8">
    <source>
        <dbReference type="PROSITE-ProRule" id="PRU00708"/>
    </source>
</evidence>
<dbReference type="InterPro" id="IPR002885">
    <property type="entry name" value="PPR_rpt"/>
</dbReference>
<proteinExistence type="inferred from homology"/>
<feature type="repeat" description="PPR" evidence="8">
    <location>
        <begin position="524"/>
        <end position="558"/>
    </location>
</feature>
<evidence type="ECO:0008006" key="11">
    <source>
        <dbReference type="Google" id="ProtNLM"/>
    </source>
</evidence>
<evidence type="ECO:0000256" key="3">
    <source>
        <dbReference type="ARBA" id="ARBA00022676"/>
    </source>
</evidence>
<name>A0AAN7K379_9MYRT</name>
<feature type="repeat" description="PPR" evidence="8">
    <location>
        <begin position="665"/>
        <end position="699"/>
    </location>
</feature>
<feature type="repeat" description="PPR" evidence="8">
    <location>
        <begin position="349"/>
        <end position="383"/>
    </location>
</feature>
<dbReference type="EMBL" id="JAXIOK010000012">
    <property type="protein sequence ID" value="KAK4758739.1"/>
    <property type="molecule type" value="Genomic_DNA"/>
</dbReference>
<feature type="repeat" description="PPR" evidence="8">
    <location>
        <begin position="454"/>
        <end position="488"/>
    </location>
</feature>
<evidence type="ECO:0000313" key="9">
    <source>
        <dbReference type="EMBL" id="KAK4758739.1"/>
    </source>
</evidence>
<accession>A0AAN7K379</accession>
<evidence type="ECO:0000256" key="6">
    <source>
        <dbReference type="ARBA" id="ARBA00023136"/>
    </source>
</evidence>
<feature type="repeat" description="PPR" evidence="8">
    <location>
        <begin position="489"/>
        <end position="523"/>
    </location>
</feature>
<feature type="repeat" description="PPR" evidence="8">
    <location>
        <begin position="559"/>
        <end position="593"/>
    </location>
</feature>
<comment type="caution">
    <text evidence="9">The sequence shown here is derived from an EMBL/GenBank/DDBJ whole genome shotgun (WGS) entry which is preliminary data.</text>
</comment>
<feature type="repeat" description="PPR" evidence="8">
    <location>
        <begin position="630"/>
        <end position="664"/>
    </location>
</feature>
<dbReference type="Pfam" id="PF01535">
    <property type="entry name" value="PPR"/>
    <property type="match status" value="2"/>
</dbReference>
<feature type="repeat" description="PPR" evidence="8">
    <location>
        <begin position="594"/>
        <end position="628"/>
    </location>
</feature>
<comment type="subcellular location">
    <subcellularLocation>
        <location evidence="1">Membrane</location>
        <topology evidence="1">Single-pass type II membrane protein</topology>
    </subcellularLocation>
</comment>
<evidence type="ECO:0000256" key="5">
    <source>
        <dbReference type="ARBA" id="ARBA00022737"/>
    </source>
</evidence>
<evidence type="ECO:0000313" key="10">
    <source>
        <dbReference type="Proteomes" id="UP001345219"/>
    </source>
</evidence>
<gene>
    <name evidence="9" type="ORF">SAY87_020040</name>
</gene>
<keyword evidence="3" id="KW-0328">Glycosyltransferase</keyword>
<dbReference type="Pfam" id="PF13041">
    <property type="entry name" value="PPR_2"/>
    <property type="match status" value="4"/>
</dbReference>
<dbReference type="Pfam" id="PF02485">
    <property type="entry name" value="Branch"/>
    <property type="match status" value="1"/>
</dbReference>
<comment type="similarity">
    <text evidence="2">Belongs to the PPR family. P subfamily.</text>
</comment>
<dbReference type="SUPFAM" id="SSF81901">
    <property type="entry name" value="HCP-like"/>
    <property type="match status" value="1"/>
</dbReference>
<dbReference type="InterPro" id="IPR011990">
    <property type="entry name" value="TPR-like_helical_dom_sf"/>
</dbReference>
<keyword evidence="7" id="KW-0325">Glycoprotein</keyword>
<dbReference type="Proteomes" id="UP001345219">
    <property type="component" value="Chromosome 15"/>
</dbReference>
<feature type="repeat" description="PPR" evidence="8">
    <location>
        <begin position="418"/>
        <end position="448"/>
    </location>
</feature>
<dbReference type="AlphaFoldDB" id="A0AAN7K379"/>
<keyword evidence="10" id="KW-1185">Reference proteome</keyword>
<evidence type="ECO:0000256" key="2">
    <source>
        <dbReference type="ARBA" id="ARBA00007626"/>
    </source>
</evidence>
<dbReference type="PROSITE" id="PS51375">
    <property type="entry name" value="PPR"/>
    <property type="match status" value="9"/>
</dbReference>
<sequence>MGAEKKWLFTLFSAAMLSLIFILHLSMSAITSPGDDFPTPIFRGPHYPPTFAYYISGGPGSKDQIFRLFLAVYHPRNRYLLHLRREASDDERRALAAAVVAVPAVRNFRNADVVGKPNRINFMGASNMAETLRAAAILLKVDSGWDWFITLSASDYPLVTQDGWLMSLMVSPSLYIRKNQNVGRREERIQPIVVDPALYLARRSQIFQATKKRPTPDGFKIFTGSSWVTLSRKFLEYCILGWENLPRTLLMYFNNVMLSEEGSLVTTVHGPSPSPDSGGGEDADKILKILVKTGGDGCSDSKVKNSLDRAAVTVSPALVTEVVKRLSNAGALALSFFRWAEKQRGFQYSSQSYNALIEALGKIKQFTVAWALIGDMHRRGLLTKDTFALISRRYARARKVKEAVEAFNRMEKFGLRYDSADFNRLIDILCKSRSVAKAQEVFDNMKKSKRFELDVKSYTMLLEGWGQEKNLPKVMEVYGEMKDVGLVPDVVTYGIIIDAYCKDKKYNDAIKLFDEMLERGCEPTPHIYCTLINGLGSGKKLSEAIGFFERMKASGITPTIPTYNALIGAYCWSEKIADAHRVIEEMRNLGNGPNSRTYDIILHHLIRARKTKEAYELFQRMGSEGEAPPMLSTYEIVMRMFCNEGRVDMALRVWEQMKSCGFLPGMQMFSMLILSLCDDNRLDEACNYFQEMLDVGIRPPANMFSKLKQSLIDQGKNDKVLSLGKRIDDLRKTPLLGGAS</sequence>
<reference evidence="9 10" key="1">
    <citation type="journal article" date="2023" name="Hortic Res">
        <title>Pangenome of water caltrop reveals structural variations and asymmetric subgenome divergence after allopolyploidization.</title>
        <authorList>
            <person name="Zhang X."/>
            <person name="Chen Y."/>
            <person name="Wang L."/>
            <person name="Yuan Y."/>
            <person name="Fang M."/>
            <person name="Shi L."/>
            <person name="Lu R."/>
            <person name="Comes H.P."/>
            <person name="Ma Y."/>
            <person name="Chen Y."/>
            <person name="Huang G."/>
            <person name="Zhou Y."/>
            <person name="Zheng Z."/>
            <person name="Qiu Y."/>
        </authorList>
    </citation>
    <scope>NUCLEOTIDE SEQUENCE [LARGE SCALE GENOMIC DNA]</scope>
    <source>
        <tissue evidence="9">Roots</tissue>
    </source>
</reference>
<dbReference type="GO" id="GO:0016020">
    <property type="term" value="C:membrane"/>
    <property type="evidence" value="ECO:0007669"/>
    <property type="project" value="UniProtKB-SubCell"/>
</dbReference>
<evidence type="ECO:0000256" key="1">
    <source>
        <dbReference type="ARBA" id="ARBA00004606"/>
    </source>
</evidence>
<evidence type="ECO:0000256" key="4">
    <source>
        <dbReference type="ARBA" id="ARBA00022679"/>
    </source>
</evidence>
<keyword evidence="6" id="KW-0472">Membrane</keyword>
<dbReference type="NCBIfam" id="TIGR00756">
    <property type="entry name" value="PPR"/>
    <property type="match status" value="8"/>
</dbReference>
<dbReference type="GO" id="GO:0016757">
    <property type="term" value="F:glycosyltransferase activity"/>
    <property type="evidence" value="ECO:0007669"/>
    <property type="project" value="UniProtKB-KW"/>
</dbReference>
<keyword evidence="4" id="KW-0808">Transferase</keyword>
<dbReference type="InterPro" id="IPR003406">
    <property type="entry name" value="Glyco_trans_14"/>
</dbReference>
<keyword evidence="5" id="KW-0677">Repeat</keyword>
<organism evidence="9 10">
    <name type="scientific">Trapa incisa</name>
    <dbReference type="NCBI Taxonomy" id="236973"/>
    <lineage>
        <taxon>Eukaryota</taxon>
        <taxon>Viridiplantae</taxon>
        <taxon>Streptophyta</taxon>
        <taxon>Embryophyta</taxon>
        <taxon>Tracheophyta</taxon>
        <taxon>Spermatophyta</taxon>
        <taxon>Magnoliopsida</taxon>
        <taxon>eudicotyledons</taxon>
        <taxon>Gunneridae</taxon>
        <taxon>Pentapetalae</taxon>
        <taxon>rosids</taxon>
        <taxon>malvids</taxon>
        <taxon>Myrtales</taxon>
        <taxon>Lythraceae</taxon>
        <taxon>Trapa</taxon>
    </lineage>
</organism>
<dbReference type="Gene3D" id="1.25.40.10">
    <property type="entry name" value="Tetratricopeptide repeat domain"/>
    <property type="match status" value="3"/>
</dbReference>
<protein>
    <recommendedName>
        <fullName evidence="11">Pentatricopeptide repeat-containing protein</fullName>
    </recommendedName>
</protein>